<gene>
    <name evidence="3" type="ORF">H7F21_06345</name>
</gene>
<dbReference type="InterPro" id="IPR015943">
    <property type="entry name" value="WD40/YVTN_repeat-like_dom_sf"/>
</dbReference>
<comment type="caution">
    <text evidence="3">The sequence shown here is derived from an EMBL/GenBank/DDBJ whole genome shotgun (WGS) entry which is preliminary data.</text>
</comment>
<dbReference type="AlphaFoldDB" id="A0A842ITG3"/>
<keyword evidence="4" id="KW-1185">Reference proteome</keyword>
<name>A0A842ITG3_9FLAO</name>
<evidence type="ECO:0000313" key="4">
    <source>
        <dbReference type="Proteomes" id="UP000533900"/>
    </source>
</evidence>
<comment type="similarity">
    <text evidence="1">Belongs to the cycloisomerase 2 family.</text>
</comment>
<dbReference type="Pfam" id="PF10282">
    <property type="entry name" value="Lactonase"/>
    <property type="match status" value="1"/>
</dbReference>
<organism evidence="3 4">
    <name type="scientific">Winogradskyella flava</name>
    <dbReference type="NCBI Taxonomy" id="1884876"/>
    <lineage>
        <taxon>Bacteria</taxon>
        <taxon>Pseudomonadati</taxon>
        <taxon>Bacteroidota</taxon>
        <taxon>Flavobacteriia</taxon>
        <taxon>Flavobacteriales</taxon>
        <taxon>Flavobacteriaceae</taxon>
        <taxon>Winogradskyella</taxon>
    </lineage>
</organism>
<evidence type="ECO:0000313" key="3">
    <source>
        <dbReference type="EMBL" id="MBC2844707.1"/>
    </source>
</evidence>
<evidence type="ECO:0000256" key="1">
    <source>
        <dbReference type="ARBA" id="ARBA00005564"/>
    </source>
</evidence>
<dbReference type="PANTHER" id="PTHR30344:SF1">
    <property type="entry name" value="6-PHOSPHOGLUCONOLACTONASE"/>
    <property type="match status" value="1"/>
</dbReference>
<reference evidence="3" key="1">
    <citation type="submission" date="2020-08" db="EMBL/GenBank/DDBJ databases">
        <title>Winogradskyella ouciana sp. nov., isolated from the hadal seawater of the Mariana Trench.</title>
        <authorList>
            <person name="He X."/>
        </authorList>
    </citation>
    <scope>NUCLEOTIDE SEQUENCE [LARGE SCALE GENOMIC DNA]</scope>
    <source>
        <strain evidence="3">KCTC 52348</strain>
    </source>
</reference>
<dbReference type="Proteomes" id="UP000533900">
    <property type="component" value="Unassembled WGS sequence"/>
</dbReference>
<sequence>MQLNKILKCLSLILVFLLLVGCQSKKETTLLFVGSFTDKKPGEGIHVFEFNNETGEASLKFTLDSVTNTSFLKLSNNGKYLYSVMDSQMPYHGKIAAFVVDSINGKLDLINIQDCGGLNPAHIDIDKTGKFLASSQYSDGSLSLFKINKDGSLKPHSQVLRFKDSSVIKERQEASHIHSSNFSPDNEFLFAHDLGADKIRGFSFNSNTKDSLLNNENQIKMKPGSGPRHFAFHPNGKFGYSIAELSGKLTAFNFRNGDLEYVEDYQSYQKHQNIYRAADVHISPDGKFLYASNRGPEEDSISIFSINPENGTLTLIEHERTYGEHPRNFAIDPSGEFLLVANQFTNNIIVFRRDIKTGKLSKLNQEIVVKNPSSLQMRTYDVSL</sequence>
<keyword evidence="2" id="KW-0313">Glucose metabolism</keyword>
<dbReference type="PANTHER" id="PTHR30344">
    <property type="entry name" value="6-PHOSPHOGLUCONOLACTONASE-RELATED"/>
    <property type="match status" value="1"/>
</dbReference>
<dbReference type="InterPro" id="IPR050282">
    <property type="entry name" value="Cycloisomerase_2"/>
</dbReference>
<dbReference type="InterPro" id="IPR011048">
    <property type="entry name" value="Haem_d1_sf"/>
</dbReference>
<dbReference type="RefSeq" id="WP_185788356.1">
    <property type="nucleotide sequence ID" value="NZ_JACLCP010000001.1"/>
</dbReference>
<protein>
    <submittedName>
        <fullName evidence="3">Lactonase family protein</fullName>
    </submittedName>
</protein>
<dbReference type="PROSITE" id="PS51257">
    <property type="entry name" value="PROKAR_LIPOPROTEIN"/>
    <property type="match status" value="1"/>
</dbReference>
<dbReference type="EMBL" id="JACLCP010000001">
    <property type="protein sequence ID" value="MBC2844707.1"/>
    <property type="molecule type" value="Genomic_DNA"/>
</dbReference>
<dbReference type="GO" id="GO:0017057">
    <property type="term" value="F:6-phosphogluconolactonase activity"/>
    <property type="evidence" value="ECO:0007669"/>
    <property type="project" value="TreeGrafter"/>
</dbReference>
<dbReference type="Gene3D" id="2.130.10.10">
    <property type="entry name" value="YVTN repeat-like/Quinoprotein amine dehydrogenase"/>
    <property type="match status" value="1"/>
</dbReference>
<dbReference type="GO" id="GO:0006006">
    <property type="term" value="P:glucose metabolic process"/>
    <property type="evidence" value="ECO:0007669"/>
    <property type="project" value="UniProtKB-KW"/>
</dbReference>
<keyword evidence="2" id="KW-0119">Carbohydrate metabolism</keyword>
<evidence type="ECO:0000256" key="2">
    <source>
        <dbReference type="ARBA" id="ARBA00022526"/>
    </source>
</evidence>
<dbReference type="InterPro" id="IPR019405">
    <property type="entry name" value="Lactonase_7-beta_prop"/>
</dbReference>
<dbReference type="SUPFAM" id="SSF51004">
    <property type="entry name" value="C-terminal (heme d1) domain of cytochrome cd1-nitrite reductase"/>
    <property type="match status" value="1"/>
</dbReference>
<proteinExistence type="inferred from homology"/>
<accession>A0A842ITG3</accession>